<dbReference type="InterPro" id="IPR011011">
    <property type="entry name" value="Znf_FYVE_PHD"/>
</dbReference>
<feature type="compositionally biased region" description="Polar residues" evidence="4">
    <location>
        <begin position="161"/>
        <end position="179"/>
    </location>
</feature>
<protein>
    <recommendedName>
        <fullName evidence="7">Zinc finger PHD-type domain-containing protein</fullName>
    </recommendedName>
</protein>
<evidence type="ECO:0000256" key="4">
    <source>
        <dbReference type="SAM" id="MobiDB-lite"/>
    </source>
</evidence>
<keyword evidence="3" id="KW-0862">Zinc</keyword>
<proteinExistence type="predicted"/>
<keyword evidence="1" id="KW-0479">Metal-binding</keyword>
<reference evidence="6" key="1">
    <citation type="submission" date="2024-02" db="UniProtKB">
        <authorList>
            <consortium name="WormBaseParasite"/>
        </authorList>
    </citation>
    <scope>IDENTIFICATION</scope>
</reference>
<dbReference type="GO" id="GO:0008270">
    <property type="term" value="F:zinc ion binding"/>
    <property type="evidence" value="ECO:0007669"/>
    <property type="project" value="UniProtKB-KW"/>
</dbReference>
<organism evidence="5 6">
    <name type="scientific">Mesorhabditis belari</name>
    <dbReference type="NCBI Taxonomy" id="2138241"/>
    <lineage>
        <taxon>Eukaryota</taxon>
        <taxon>Metazoa</taxon>
        <taxon>Ecdysozoa</taxon>
        <taxon>Nematoda</taxon>
        <taxon>Chromadorea</taxon>
        <taxon>Rhabditida</taxon>
        <taxon>Rhabditina</taxon>
        <taxon>Rhabditomorpha</taxon>
        <taxon>Rhabditoidea</taxon>
        <taxon>Rhabditidae</taxon>
        <taxon>Mesorhabditinae</taxon>
        <taxon>Mesorhabditis</taxon>
    </lineage>
</organism>
<evidence type="ECO:0000313" key="5">
    <source>
        <dbReference type="Proteomes" id="UP000887575"/>
    </source>
</evidence>
<name>A0AAF3EEQ7_9BILA</name>
<dbReference type="PROSITE" id="PS01359">
    <property type="entry name" value="ZF_PHD_1"/>
    <property type="match status" value="1"/>
</dbReference>
<feature type="region of interest" description="Disordered" evidence="4">
    <location>
        <begin position="133"/>
        <end position="189"/>
    </location>
</feature>
<dbReference type="SUPFAM" id="SSF57903">
    <property type="entry name" value="FYVE/PHD zinc finger"/>
    <property type="match status" value="1"/>
</dbReference>
<evidence type="ECO:0000256" key="1">
    <source>
        <dbReference type="ARBA" id="ARBA00022723"/>
    </source>
</evidence>
<evidence type="ECO:0000313" key="6">
    <source>
        <dbReference type="WBParaSite" id="MBELARI_LOCUS12384"/>
    </source>
</evidence>
<dbReference type="InterPro" id="IPR013083">
    <property type="entry name" value="Znf_RING/FYVE/PHD"/>
</dbReference>
<dbReference type="Gene3D" id="3.30.40.10">
    <property type="entry name" value="Zinc/RING finger domain, C3HC4 (zinc finger)"/>
    <property type="match status" value="1"/>
</dbReference>
<keyword evidence="5" id="KW-1185">Reference proteome</keyword>
<sequence>MINNLDREKELMALKVVMAWIHMSADEVNPWELEGMMIQQFQLTSTDKLIRTLSRLGGNAVWKPPTKLRYKLNEARRYIMIDGSLMPCWNAFNHLADTLCLPRPPSPAAVVTHRKRRHSGHLLRSGLKAISEAESVSDCDQPGPSNKMAPHHDDNEDDGAPTNSTRSSTPRGHESASSGENEDKHMKKNEGCPKCHKTMYGKACLKCQDGCSKWWHTRCFDATLHYRADEAKARARDGQLLCAACRKEI</sequence>
<keyword evidence="2" id="KW-0863">Zinc-finger</keyword>
<dbReference type="AlphaFoldDB" id="A0AAF3EEQ7"/>
<evidence type="ECO:0000256" key="2">
    <source>
        <dbReference type="ARBA" id="ARBA00022771"/>
    </source>
</evidence>
<evidence type="ECO:0008006" key="7">
    <source>
        <dbReference type="Google" id="ProtNLM"/>
    </source>
</evidence>
<dbReference type="Proteomes" id="UP000887575">
    <property type="component" value="Unassembled WGS sequence"/>
</dbReference>
<accession>A0AAF3EEQ7</accession>
<evidence type="ECO:0000256" key="3">
    <source>
        <dbReference type="ARBA" id="ARBA00022833"/>
    </source>
</evidence>
<dbReference type="WBParaSite" id="MBELARI_LOCUS12384">
    <property type="protein sequence ID" value="MBELARI_LOCUS12384"/>
    <property type="gene ID" value="MBELARI_LOCUS12384"/>
</dbReference>
<dbReference type="InterPro" id="IPR019786">
    <property type="entry name" value="Zinc_finger_PHD-type_CS"/>
</dbReference>